<dbReference type="PRINTS" id="PR00400">
    <property type="entry name" value="TETREPRESSOR"/>
</dbReference>
<protein>
    <submittedName>
        <fullName evidence="6">TetR/AcrR family transcriptional regulator C-terminal domain-containing protein</fullName>
    </submittedName>
</protein>
<comment type="caution">
    <text evidence="6">The sequence shown here is derived from an EMBL/GenBank/DDBJ whole genome shotgun (WGS) entry which is preliminary data.</text>
</comment>
<proteinExistence type="predicted"/>
<reference evidence="7" key="1">
    <citation type="journal article" date="2019" name="Int. J. Syst. Evol. Microbiol.">
        <title>The Global Catalogue of Microorganisms (GCM) 10K type strain sequencing project: providing services to taxonomists for standard genome sequencing and annotation.</title>
        <authorList>
            <consortium name="The Broad Institute Genomics Platform"/>
            <consortium name="The Broad Institute Genome Sequencing Center for Infectious Disease"/>
            <person name="Wu L."/>
            <person name="Ma J."/>
        </authorList>
    </citation>
    <scope>NUCLEOTIDE SEQUENCE [LARGE SCALE GENOMIC DNA]</scope>
    <source>
        <strain evidence="7">CGMCC 4.1437</strain>
    </source>
</reference>
<evidence type="ECO:0000313" key="7">
    <source>
        <dbReference type="Proteomes" id="UP001595975"/>
    </source>
</evidence>
<feature type="domain" description="Tetracycline repressor TetR C-terminal" evidence="5">
    <location>
        <begin position="76"/>
        <end position="194"/>
    </location>
</feature>
<dbReference type="RefSeq" id="WP_380226928.1">
    <property type="nucleotide sequence ID" value="NZ_JBHSOF010000025.1"/>
</dbReference>
<sequence length="226" mass="23623">MGRPSKALLDRERIGATALELVDAQGDFSVPRIAQQLGVQTASVYHHVQGRAGIIELLRVRISEAVDAATLDLHPWDRAVEAFARSYRAAFAAHPRAIPLLMTSQVAAPEALAVYERAVGLLLGAGVPEATVLPVIIALDNLVLGSALDLAAPEAMWQPAPDGSTPLLARALAASGGGRRTEEAFELSLAALLSHVRGLTAAGPSGRPGPADLADPTDPGAYELRR</sequence>
<evidence type="ECO:0000259" key="5">
    <source>
        <dbReference type="Pfam" id="PF02909"/>
    </source>
</evidence>
<dbReference type="InterPro" id="IPR004111">
    <property type="entry name" value="Repressor_TetR_C"/>
</dbReference>
<name>A0ABW0X633_9ACTN</name>
<dbReference type="InterPro" id="IPR003012">
    <property type="entry name" value="Tet_transcr_reg_TetR"/>
</dbReference>
<feature type="region of interest" description="Disordered" evidence="4">
    <location>
        <begin position="201"/>
        <end position="226"/>
    </location>
</feature>
<keyword evidence="3" id="KW-0804">Transcription</keyword>
<keyword evidence="7" id="KW-1185">Reference proteome</keyword>
<evidence type="ECO:0000313" key="6">
    <source>
        <dbReference type="EMBL" id="MFC5665240.1"/>
    </source>
</evidence>
<dbReference type="SUPFAM" id="SSF46689">
    <property type="entry name" value="Homeodomain-like"/>
    <property type="match status" value="1"/>
</dbReference>
<dbReference type="SUPFAM" id="SSF48498">
    <property type="entry name" value="Tetracyclin repressor-like, C-terminal domain"/>
    <property type="match status" value="1"/>
</dbReference>
<keyword evidence="2" id="KW-0805">Transcription regulation</keyword>
<accession>A0ABW0X633</accession>
<dbReference type="InterPro" id="IPR009057">
    <property type="entry name" value="Homeodomain-like_sf"/>
</dbReference>
<dbReference type="Proteomes" id="UP001595975">
    <property type="component" value="Unassembled WGS sequence"/>
</dbReference>
<dbReference type="Gene3D" id="1.10.357.10">
    <property type="entry name" value="Tetracycline Repressor, domain 2"/>
    <property type="match status" value="1"/>
</dbReference>
<dbReference type="EMBL" id="JBHSOF010000025">
    <property type="protein sequence ID" value="MFC5665240.1"/>
    <property type="molecule type" value="Genomic_DNA"/>
</dbReference>
<evidence type="ECO:0000256" key="3">
    <source>
        <dbReference type="ARBA" id="ARBA00023163"/>
    </source>
</evidence>
<evidence type="ECO:0000256" key="2">
    <source>
        <dbReference type="ARBA" id="ARBA00023015"/>
    </source>
</evidence>
<gene>
    <name evidence="6" type="ORF">ACFP3U_19925</name>
</gene>
<dbReference type="InterPro" id="IPR036271">
    <property type="entry name" value="Tet_transcr_reg_TetR-rel_C_sf"/>
</dbReference>
<organism evidence="6 7">
    <name type="scientific">Kitasatospora misakiensis</name>
    <dbReference type="NCBI Taxonomy" id="67330"/>
    <lineage>
        <taxon>Bacteria</taxon>
        <taxon>Bacillati</taxon>
        <taxon>Actinomycetota</taxon>
        <taxon>Actinomycetes</taxon>
        <taxon>Kitasatosporales</taxon>
        <taxon>Streptomycetaceae</taxon>
        <taxon>Kitasatospora</taxon>
    </lineage>
</organism>
<keyword evidence="1" id="KW-0678">Repressor</keyword>
<evidence type="ECO:0000256" key="4">
    <source>
        <dbReference type="SAM" id="MobiDB-lite"/>
    </source>
</evidence>
<dbReference type="Pfam" id="PF02909">
    <property type="entry name" value="TetR_C_1"/>
    <property type="match status" value="1"/>
</dbReference>
<evidence type="ECO:0000256" key="1">
    <source>
        <dbReference type="ARBA" id="ARBA00022491"/>
    </source>
</evidence>